<name>A0AAN8RSL0_9PEZI</name>
<dbReference type="SUPFAM" id="SSF56784">
    <property type="entry name" value="HAD-like"/>
    <property type="match status" value="1"/>
</dbReference>
<dbReference type="EMBL" id="JAVHJM010000008">
    <property type="protein sequence ID" value="KAK6508754.1"/>
    <property type="molecule type" value="Genomic_DNA"/>
</dbReference>
<gene>
    <name evidence="2" type="ORF">TWF506_010831</name>
</gene>
<organism evidence="2 3">
    <name type="scientific">Arthrobotrys conoides</name>
    <dbReference type="NCBI Taxonomy" id="74498"/>
    <lineage>
        <taxon>Eukaryota</taxon>
        <taxon>Fungi</taxon>
        <taxon>Dikarya</taxon>
        <taxon>Ascomycota</taxon>
        <taxon>Pezizomycotina</taxon>
        <taxon>Orbiliomycetes</taxon>
        <taxon>Orbiliales</taxon>
        <taxon>Orbiliaceae</taxon>
        <taxon>Arthrobotrys</taxon>
    </lineage>
</organism>
<dbReference type="PANTHER" id="PTHR43344">
    <property type="entry name" value="PHOSPHOSERINE PHOSPHATASE"/>
    <property type="match status" value="1"/>
</dbReference>
<dbReference type="AlphaFoldDB" id="A0AAN8RSL0"/>
<evidence type="ECO:0000313" key="2">
    <source>
        <dbReference type="EMBL" id="KAK6508754.1"/>
    </source>
</evidence>
<dbReference type="InterPro" id="IPR029057">
    <property type="entry name" value="PRTase-like"/>
</dbReference>
<dbReference type="Proteomes" id="UP001307849">
    <property type="component" value="Unassembled WGS sequence"/>
</dbReference>
<comment type="caution">
    <text evidence="2">The sequence shown here is derived from an EMBL/GenBank/DDBJ whole genome shotgun (WGS) entry which is preliminary data.</text>
</comment>
<dbReference type="Pfam" id="PF12710">
    <property type="entry name" value="HAD"/>
    <property type="match status" value="1"/>
</dbReference>
<dbReference type="InterPro" id="IPR027417">
    <property type="entry name" value="P-loop_NTPase"/>
</dbReference>
<dbReference type="SUPFAM" id="SSF53271">
    <property type="entry name" value="PRTase-like"/>
    <property type="match status" value="1"/>
</dbReference>
<sequence>MLNTINKHALNINHPTTSTASLLTIAPKNFAMAYQFKDKLAMTVSKAPEDEKPTIIGIYGIPGSGKSFLLKQLEQELGSHDFEFFEGSEVIASLVPGGLDVFKGMSQPIKQQWRQLAIDKINEICAIKGHVGVVAGHFMFWAEGEERGQPVYTENDLKTYSHIIYLDIPPDLVLQQRLNDKQRNRPFYSVKHLHDWQEEEKKQLRSLCYQHGILFSIVSPAPMMLNRTVTLLRDLIHHGEEENLSNVELKIDELVTNSPEKLHTMLVLDADRTLSSKDSGKLFCDLLAKGSQVADEDYHLKLLFSSSLGYSYKAFRQATLLYESLADDSEFGRLCNKVAEAITVYPEFVALLKQVTDHDRIGAVVITCGLRQVWETVLDREGISGKVKVIGGGRIADKIVVTAAIKAEVVSRLRRRHNVRVLAFGDSPLDLPMLHQADEAIVVVGEEKTRSKIMETALLDAIENGGLLARQILLPGTVSARLNTTILPTFRLTDPEFIDSIIRRRNRGISRVFHATERNAAKQLMTPMRDARVSGPALREAHRRAGWYLATEFLTDLIGIEEYSIPHVQGNQTSGYRLRNEKSTLIVALMRGGEPMALGVNDAFPSAMFLHAKNPDDVKLVHMSQQKSIILVDSVINSGKTVIEFVQHIRRLHSAVRITVVAGVVQAKAISEGSLAQELDLNPNLVIVALRLSQNKFTGRGTTDTGNRLFNSTSIP</sequence>
<dbReference type="CDD" id="cd06223">
    <property type="entry name" value="PRTases_typeI"/>
    <property type="match status" value="1"/>
</dbReference>
<keyword evidence="3" id="KW-1185">Reference proteome</keyword>
<dbReference type="Gene3D" id="3.40.50.300">
    <property type="entry name" value="P-loop containing nucleotide triphosphate hydrolases"/>
    <property type="match status" value="1"/>
</dbReference>
<dbReference type="GO" id="GO:0006564">
    <property type="term" value="P:L-serine biosynthetic process"/>
    <property type="evidence" value="ECO:0007669"/>
    <property type="project" value="TreeGrafter"/>
</dbReference>
<proteinExistence type="predicted"/>
<evidence type="ECO:0000259" key="1">
    <source>
        <dbReference type="Pfam" id="PF14681"/>
    </source>
</evidence>
<dbReference type="Pfam" id="PF14681">
    <property type="entry name" value="UPRTase"/>
    <property type="match status" value="1"/>
</dbReference>
<dbReference type="SUPFAM" id="SSF52540">
    <property type="entry name" value="P-loop containing nucleoside triphosphate hydrolases"/>
    <property type="match status" value="1"/>
</dbReference>
<protein>
    <recommendedName>
        <fullName evidence="1">Phosphoribosyltransferase domain-containing protein</fullName>
    </recommendedName>
</protein>
<dbReference type="GO" id="GO:0000287">
    <property type="term" value="F:magnesium ion binding"/>
    <property type="evidence" value="ECO:0007669"/>
    <property type="project" value="TreeGrafter"/>
</dbReference>
<dbReference type="Pfam" id="PF13207">
    <property type="entry name" value="AAA_17"/>
    <property type="match status" value="1"/>
</dbReference>
<feature type="domain" description="Phosphoribosyltransferase" evidence="1">
    <location>
        <begin position="516"/>
        <end position="711"/>
    </location>
</feature>
<dbReference type="InterPro" id="IPR023214">
    <property type="entry name" value="HAD_sf"/>
</dbReference>
<reference evidence="2 3" key="1">
    <citation type="submission" date="2019-10" db="EMBL/GenBank/DDBJ databases">
        <authorList>
            <person name="Palmer J.M."/>
        </authorList>
    </citation>
    <scope>NUCLEOTIDE SEQUENCE [LARGE SCALE GENOMIC DNA]</scope>
    <source>
        <strain evidence="2 3">TWF506</strain>
    </source>
</reference>
<dbReference type="GO" id="GO:0036424">
    <property type="term" value="F:L-phosphoserine phosphatase activity"/>
    <property type="evidence" value="ECO:0007669"/>
    <property type="project" value="TreeGrafter"/>
</dbReference>
<evidence type="ECO:0000313" key="3">
    <source>
        <dbReference type="Proteomes" id="UP001307849"/>
    </source>
</evidence>
<accession>A0AAN8RSL0</accession>
<dbReference type="Gene3D" id="3.40.50.2020">
    <property type="match status" value="1"/>
</dbReference>
<dbReference type="GO" id="GO:0005737">
    <property type="term" value="C:cytoplasm"/>
    <property type="evidence" value="ECO:0007669"/>
    <property type="project" value="TreeGrafter"/>
</dbReference>
<dbReference type="Gene3D" id="3.40.50.1000">
    <property type="entry name" value="HAD superfamily/HAD-like"/>
    <property type="match status" value="1"/>
</dbReference>
<dbReference type="InterPro" id="IPR036412">
    <property type="entry name" value="HAD-like_sf"/>
</dbReference>
<dbReference type="PANTHER" id="PTHR43344:SF20">
    <property type="entry name" value="URACIL PHOSPHORIBOSYLTRANSFERASE"/>
    <property type="match status" value="1"/>
</dbReference>
<dbReference type="InterPro" id="IPR000836">
    <property type="entry name" value="PRTase_dom"/>
</dbReference>
<dbReference type="InterPro" id="IPR050582">
    <property type="entry name" value="HAD-like_SerB"/>
</dbReference>